<dbReference type="SUPFAM" id="SSF101898">
    <property type="entry name" value="NHL repeat"/>
    <property type="match status" value="1"/>
</dbReference>
<dbReference type="PROSITE" id="PS51257">
    <property type="entry name" value="PROKAR_LIPOPROTEIN"/>
    <property type="match status" value="1"/>
</dbReference>
<organism evidence="1 2">
    <name type="scientific">Filimonas lacunae</name>
    <dbReference type="NCBI Taxonomy" id="477680"/>
    <lineage>
        <taxon>Bacteria</taxon>
        <taxon>Pseudomonadati</taxon>
        <taxon>Bacteroidota</taxon>
        <taxon>Chitinophagia</taxon>
        <taxon>Chitinophagales</taxon>
        <taxon>Chitinophagaceae</taxon>
        <taxon>Filimonas</taxon>
    </lineage>
</organism>
<dbReference type="RefSeq" id="WP_096511329.1">
    <property type="nucleotide sequence ID" value="NZ_AP017422.1"/>
</dbReference>
<dbReference type="Gene3D" id="2.130.10.10">
    <property type="entry name" value="YVTN repeat-like/Quinoprotein amine dehydrogenase"/>
    <property type="match status" value="1"/>
</dbReference>
<name>A0A173MPA0_9BACT</name>
<protein>
    <submittedName>
        <fullName evidence="1">40-residue YVTN family beta-propeller repeat-containing protein</fullName>
    </submittedName>
</protein>
<dbReference type="EMBL" id="FTOR01000001">
    <property type="protein sequence ID" value="SIS74155.1"/>
    <property type="molecule type" value="Genomic_DNA"/>
</dbReference>
<evidence type="ECO:0000313" key="2">
    <source>
        <dbReference type="Proteomes" id="UP000186917"/>
    </source>
</evidence>
<dbReference type="KEGG" id="fln:FLA_5542"/>
<evidence type="ECO:0000313" key="1">
    <source>
        <dbReference type="EMBL" id="SIS74155.1"/>
    </source>
</evidence>
<dbReference type="OrthoDB" id="792648at2"/>
<dbReference type="AlphaFoldDB" id="A0A173MPA0"/>
<gene>
    <name evidence="1" type="ORF">SAMN05421788_101926</name>
</gene>
<dbReference type="Proteomes" id="UP000186917">
    <property type="component" value="Unassembled WGS sequence"/>
</dbReference>
<dbReference type="PANTHER" id="PTHR47197">
    <property type="entry name" value="PROTEIN NIRF"/>
    <property type="match status" value="1"/>
</dbReference>
<dbReference type="InterPro" id="IPR051200">
    <property type="entry name" value="Host-pathogen_enzymatic-act"/>
</dbReference>
<dbReference type="PANTHER" id="PTHR47197:SF3">
    <property type="entry name" value="DIHYDRO-HEME D1 DEHYDROGENASE"/>
    <property type="match status" value="1"/>
</dbReference>
<reference evidence="2" key="1">
    <citation type="submission" date="2017-01" db="EMBL/GenBank/DDBJ databases">
        <authorList>
            <person name="Varghese N."/>
            <person name="Submissions S."/>
        </authorList>
    </citation>
    <scope>NUCLEOTIDE SEQUENCE [LARGE SCALE GENOMIC DNA]</scope>
    <source>
        <strain evidence="2">DSM 21054</strain>
    </source>
</reference>
<dbReference type="SUPFAM" id="SSF63825">
    <property type="entry name" value="YWTD domain"/>
    <property type="match status" value="1"/>
</dbReference>
<keyword evidence="2" id="KW-1185">Reference proteome</keyword>
<proteinExistence type="predicted"/>
<sequence>MKQIAPKLMAAIVLLATACRKDTPVATQEEISVQSPDVATGNGFYLLNEGDMGLNKASLDRFNYNTGVYYRNIYPQINPTATKELGDVGNDIQVYGGKLYAVINLSDKVEVMDVTTAKRVGVIAIQNCRYITFYNGKAYVSSYASTAGNANAGAGFVAEIDTATLQITRQVNVGRQPEEMAVVNGKLYVANSGGYTPANYDRTVSVVDLASFTETKRIDVAINLHRLKADRHGDIYVTSRGSYYGVSSRLFVVNTQTDAVKDSFALGASNLCIQGDSAYVLSTEWNANTNSNTISYALVNVQTETIISKSFITDGTAASIKVPYGIAVNPVNRDIFVTDAKDYVSSGTLYCFDKTGKKKWSVTAGDIPAHIAFITK</sequence>
<accession>A0A173MPA0</accession>
<dbReference type="STRING" id="477680.SAMN05421788_101926"/>
<dbReference type="InterPro" id="IPR015943">
    <property type="entry name" value="WD40/YVTN_repeat-like_dom_sf"/>
</dbReference>